<sequence>MSSSISKPLALHLIQGGAYIVFALVLFTFAVFAPHFLSLTNIANIFAQTSILGILAFGLTVVVIAGGGNVIHGGIDLSVAATLGFTSAIYSTLINHGAGDAIAVVSAVGVGALAGSLNGLTIVLFRLPPLLATLAVMNLLAGLELVLTQNTVLPASSPLIDLLSGSDRFGIPLLGYLLLLIAAVLLLLIQYTPFGLRLYAIGEHREAARAIGLPSSRYVFLSYVISGVCGGLSGICASVFFSGSSTGSQEFLLPVIAIALLGVVFSRRFVPTIGGTLLSGLFIGALINGFQLLNISNFWVNGVQGALILAIVAASTFLRSREV</sequence>
<organism evidence="9 10">
    <name type="scientific">Aquitalea magnusonii</name>
    <dbReference type="NCBI Taxonomy" id="332411"/>
    <lineage>
        <taxon>Bacteria</taxon>
        <taxon>Pseudomonadati</taxon>
        <taxon>Pseudomonadota</taxon>
        <taxon>Betaproteobacteria</taxon>
        <taxon>Neisseriales</taxon>
        <taxon>Chromobacteriaceae</taxon>
        <taxon>Aquitalea</taxon>
    </lineage>
</organism>
<keyword evidence="10" id="KW-1185">Reference proteome</keyword>
<reference evidence="10" key="3">
    <citation type="journal article" date="2017" name="Plant Physiol. Biochem.">
        <title>Differential oxidative and antioxidative response of duckweed Lemna minor toward plant growth promoting/inhibiting bacteria.</title>
        <authorList>
            <person name="Ishizawa H."/>
            <person name="Kuroda M."/>
            <person name="Morikawa M."/>
            <person name="Ike M."/>
        </authorList>
    </citation>
    <scope>NUCLEOTIDE SEQUENCE [LARGE SCALE GENOMIC DNA]</scope>
    <source>
        <strain evidence="10">H3</strain>
    </source>
</reference>
<evidence type="ECO:0000256" key="4">
    <source>
        <dbReference type="ARBA" id="ARBA00022519"/>
    </source>
</evidence>
<evidence type="ECO:0000313" key="9">
    <source>
        <dbReference type="EMBL" id="BBF85154.1"/>
    </source>
</evidence>
<keyword evidence="5 8" id="KW-0812">Transmembrane</keyword>
<accession>A0A3G9GCT0</accession>
<reference evidence="9 10" key="2">
    <citation type="journal article" date="2017" name="Genome Announc.">
        <title>Draft genome sequence of Aquitalea magnusonii strain H3, a plant growth-promoting bacterium of duckweed Lemna minor.</title>
        <authorList>
            <person name="Ishizawa H."/>
            <person name="Kuroda M."/>
            <person name="Ike M."/>
        </authorList>
    </citation>
    <scope>NUCLEOTIDE SEQUENCE [LARGE SCALE GENOMIC DNA]</scope>
    <source>
        <strain evidence="9 10">H3</strain>
    </source>
</reference>
<evidence type="ECO:0000256" key="7">
    <source>
        <dbReference type="ARBA" id="ARBA00023136"/>
    </source>
</evidence>
<dbReference type="PANTHER" id="PTHR32196">
    <property type="entry name" value="ABC TRANSPORTER PERMEASE PROTEIN YPHD-RELATED-RELATED"/>
    <property type="match status" value="1"/>
</dbReference>
<feature type="transmembrane region" description="Helical" evidence="8">
    <location>
        <begin position="77"/>
        <end position="95"/>
    </location>
</feature>
<dbReference type="PANTHER" id="PTHR32196:SF21">
    <property type="entry name" value="ABC TRANSPORTER PERMEASE PROTEIN YPHD-RELATED"/>
    <property type="match status" value="1"/>
</dbReference>
<comment type="subcellular location">
    <subcellularLocation>
        <location evidence="1">Cell membrane</location>
        <topology evidence="1">Multi-pass membrane protein</topology>
    </subcellularLocation>
</comment>
<dbReference type="AlphaFoldDB" id="A0A3G9GCT0"/>
<feature type="transmembrane region" description="Helical" evidence="8">
    <location>
        <begin position="45"/>
        <end position="65"/>
    </location>
</feature>
<feature type="transmembrane region" description="Helical" evidence="8">
    <location>
        <begin position="272"/>
        <end position="292"/>
    </location>
</feature>
<evidence type="ECO:0000256" key="8">
    <source>
        <dbReference type="SAM" id="Phobius"/>
    </source>
</evidence>
<dbReference type="KEGG" id="amah:DLM_1535"/>
<feature type="transmembrane region" description="Helical" evidence="8">
    <location>
        <begin position="12"/>
        <end position="33"/>
    </location>
</feature>
<evidence type="ECO:0000256" key="5">
    <source>
        <dbReference type="ARBA" id="ARBA00022692"/>
    </source>
</evidence>
<feature type="transmembrane region" description="Helical" evidence="8">
    <location>
        <begin position="218"/>
        <end position="241"/>
    </location>
</feature>
<keyword evidence="6 8" id="KW-1133">Transmembrane helix</keyword>
<dbReference type="GO" id="GO:0005886">
    <property type="term" value="C:plasma membrane"/>
    <property type="evidence" value="ECO:0007669"/>
    <property type="project" value="UniProtKB-SubCell"/>
</dbReference>
<dbReference type="CDD" id="cd06579">
    <property type="entry name" value="TM_PBP1_transp_AraH_like"/>
    <property type="match status" value="1"/>
</dbReference>
<keyword evidence="3" id="KW-1003">Cell membrane</keyword>
<dbReference type="RefSeq" id="WP_197715531.1">
    <property type="nucleotide sequence ID" value="NZ_AP018823.1"/>
</dbReference>
<evidence type="ECO:0000256" key="1">
    <source>
        <dbReference type="ARBA" id="ARBA00004651"/>
    </source>
</evidence>
<feature type="transmembrane region" description="Helical" evidence="8">
    <location>
        <begin position="247"/>
        <end position="265"/>
    </location>
</feature>
<evidence type="ECO:0000256" key="6">
    <source>
        <dbReference type="ARBA" id="ARBA00022989"/>
    </source>
</evidence>
<keyword evidence="4" id="KW-0997">Cell inner membrane</keyword>
<keyword evidence="2" id="KW-0813">Transport</keyword>
<dbReference type="EMBL" id="AP018823">
    <property type="protein sequence ID" value="BBF85154.1"/>
    <property type="molecule type" value="Genomic_DNA"/>
</dbReference>
<evidence type="ECO:0000256" key="2">
    <source>
        <dbReference type="ARBA" id="ARBA00022448"/>
    </source>
</evidence>
<reference evidence="10" key="1">
    <citation type="journal article" date="2017" name="Biotechnol. Biofuels">
        <title>Evaluation of environmental bacterial communities as a factor affecting the growth of duckweed Lemna minor.</title>
        <authorList>
            <person name="Ishizawa H."/>
            <person name="Kuroda M."/>
            <person name="Morikawa M."/>
            <person name="Ike M."/>
        </authorList>
    </citation>
    <scope>NUCLEOTIDE SEQUENCE [LARGE SCALE GENOMIC DNA]</scope>
    <source>
        <strain evidence="10">H3</strain>
    </source>
</reference>
<evidence type="ECO:0000313" key="10">
    <source>
        <dbReference type="Proteomes" id="UP000198290"/>
    </source>
</evidence>
<keyword evidence="7 8" id="KW-0472">Membrane</keyword>
<name>A0A3G9GCT0_9NEIS</name>
<dbReference type="GO" id="GO:0022857">
    <property type="term" value="F:transmembrane transporter activity"/>
    <property type="evidence" value="ECO:0007669"/>
    <property type="project" value="InterPro"/>
</dbReference>
<protein>
    <submittedName>
        <fullName evidence="9">Ribose ABC transport system, permease protein RbsC</fullName>
    </submittedName>
</protein>
<feature type="transmembrane region" description="Helical" evidence="8">
    <location>
        <begin position="169"/>
        <end position="189"/>
    </location>
</feature>
<feature type="transmembrane region" description="Helical" evidence="8">
    <location>
        <begin position="298"/>
        <end position="318"/>
    </location>
</feature>
<dbReference type="InterPro" id="IPR001851">
    <property type="entry name" value="ABC_transp_permease"/>
</dbReference>
<dbReference type="Pfam" id="PF02653">
    <property type="entry name" value="BPD_transp_2"/>
    <property type="match status" value="1"/>
</dbReference>
<feature type="transmembrane region" description="Helical" evidence="8">
    <location>
        <begin position="101"/>
        <end position="123"/>
    </location>
</feature>
<dbReference type="Proteomes" id="UP000198290">
    <property type="component" value="Chromosome"/>
</dbReference>
<gene>
    <name evidence="9" type="ORF">DLM_1535</name>
</gene>
<evidence type="ECO:0000256" key="3">
    <source>
        <dbReference type="ARBA" id="ARBA00022475"/>
    </source>
</evidence>
<proteinExistence type="predicted"/>